<feature type="domain" description="DDE-1" evidence="1">
    <location>
        <begin position="17"/>
        <end position="117"/>
    </location>
</feature>
<name>A0A9N9ENC6_9GLOM</name>
<proteinExistence type="predicted"/>
<feature type="non-terminal residue" evidence="2">
    <location>
        <position position="1"/>
    </location>
</feature>
<protein>
    <submittedName>
        <fullName evidence="2">16415_t:CDS:1</fullName>
    </submittedName>
</protein>
<accession>A0A9N9ENC6</accession>
<dbReference type="AlphaFoldDB" id="A0A9N9ENC6"/>
<dbReference type="Proteomes" id="UP000789396">
    <property type="component" value="Unassembled WGS sequence"/>
</dbReference>
<keyword evidence="3" id="KW-1185">Reference proteome</keyword>
<gene>
    <name evidence="2" type="ORF">RFULGI_LOCUS9746</name>
</gene>
<reference evidence="2" key="1">
    <citation type="submission" date="2021-06" db="EMBL/GenBank/DDBJ databases">
        <authorList>
            <person name="Kallberg Y."/>
            <person name="Tangrot J."/>
            <person name="Rosling A."/>
        </authorList>
    </citation>
    <scope>NUCLEOTIDE SEQUENCE</scope>
    <source>
        <strain evidence="2">IN212</strain>
    </source>
</reference>
<dbReference type="EMBL" id="CAJVPZ010018056">
    <property type="protein sequence ID" value="CAG8684238.1"/>
    <property type="molecule type" value="Genomic_DNA"/>
</dbReference>
<dbReference type="OrthoDB" id="2432770at2759"/>
<comment type="caution">
    <text evidence="2">The sequence shown here is derived from an EMBL/GenBank/DDBJ whole genome shotgun (WGS) entry which is preliminary data.</text>
</comment>
<evidence type="ECO:0000259" key="1">
    <source>
        <dbReference type="Pfam" id="PF03184"/>
    </source>
</evidence>
<organism evidence="2 3">
    <name type="scientific">Racocetra fulgida</name>
    <dbReference type="NCBI Taxonomy" id="60492"/>
    <lineage>
        <taxon>Eukaryota</taxon>
        <taxon>Fungi</taxon>
        <taxon>Fungi incertae sedis</taxon>
        <taxon>Mucoromycota</taxon>
        <taxon>Glomeromycotina</taxon>
        <taxon>Glomeromycetes</taxon>
        <taxon>Diversisporales</taxon>
        <taxon>Gigasporaceae</taxon>
        <taxon>Racocetra</taxon>
    </lineage>
</organism>
<dbReference type="InterPro" id="IPR004875">
    <property type="entry name" value="DDE_SF_endonuclease_dom"/>
</dbReference>
<dbReference type="Pfam" id="PF03184">
    <property type="entry name" value="DDE_1"/>
    <property type="match status" value="1"/>
</dbReference>
<sequence>MKKKKVNHLAKFTELKKAMDIWLRRVLSQNGILTDGILQCRLKRKKILLLVDGATSHSNNDKLTHVKLHFLLPHTTPYLQPCDARIIHSFKAHYRKLYLQSIIDAINANKEISPLISWTQLGNMQIKNQLIKNLISEIQSNYMRVMTVNDYIRVDDTLKIEEVVLDEDAIIKEILPQSNPNSDDNESDIEIKKFPYSVDLKQCRLLIQYVEQQEP</sequence>
<evidence type="ECO:0000313" key="3">
    <source>
        <dbReference type="Proteomes" id="UP000789396"/>
    </source>
</evidence>
<dbReference type="GO" id="GO:0003676">
    <property type="term" value="F:nucleic acid binding"/>
    <property type="evidence" value="ECO:0007669"/>
    <property type="project" value="InterPro"/>
</dbReference>
<evidence type="ECO:0000313" key="2">
    <source>
        <dbReference type="EMBL" id="CAG8684238.1"/>
    </source>
</evidence>